<dbReference type="PANTHER" id="PTHR22749:SF6">
    <property type="entry name" value="RIBOFLAVIN KINASE"/>
    <property type="match status" value="1"/>
</dbReference>
<evidence type="ECO:0000256" key="12">
    <source>
        <dbReference type="ARBA" id="ARBA00029960"/>
    </source>
</evidence>
<evidence type="ECO:0000256" key="7">
    <source>
        <dbReference type="ARBA" id="ARBA00022643"/>
    </source>
</evidence>
<feature type="domain" description="Riboflavin kinase" evidence="15">
    <location>
        <begin position="22"/>
        <end position="218"/>
    </location>
</feature>
<dbReference type="InterPro" id="IPR023468">
    <property type="entry name" value="Riboflavin_kinase"/>
</dbReference>
<dbReference type="SUPFAM" id="SSF82114">
    <property type="entry name" value="Riboflavin kinase-like"/>
    <property type="match status" value="1"/>
</dbReference>
<comment type="similarity">
    <text evidence="3">Belongs to the flavokinase family.</text>
</comment>
<dbReference type="UniPathway" id="UPA00276">
    <property type="reaction ID" value="UER00406"/>
</dbReference>
<evidence type="ECO:0000256" key="3">
    <source>
        <dbReference type="ARBA" id="ARBA00010108"/>
    </source>
</evidence>
<organism evidence="16 17">
    <name type="scientific">Viridothelium virens</name>
    <name type="common">Speckled blister lichen</name>
    <name type="synonym">Trypethelium virens</name>
    <dbReference type="NCBI Taxonomy" id="1048519"/>
    <lineage>
        <taxon>Eukaryota</taxon>
        <taxon>Fungi</taxon>
        <taxon>Dikarya</taxon>
        <taxon>Ascomycota</taxon>
        <taxon>Pezizomycotina</taxon>
        <taxon>Dothideomycetes</taxon>
        <taxon>Dothideomycetes incertae sedis</taxon>
        <taxon>Trypetheliales</taxon>
        <taxon>Trypetheliaceae</taxon>
        <taxon>Viridothelium</taxon>
    </lineage>
</organism>
<evidence type="ECO:0000256" key="1">
    <source>
        <dbReference type="ARBA" id="ARBA00003572"/>
    </source>
</evidence>
<feature type="region of interest" description="Disordered" evidence="14">
    <location>
        <begin position="1"/>
        <end position="26"/>
    </location>
</feature>
<dbReference type="GO" id="GO:0009231">
    <property type="term" value="P:riboflavin biosynthetic process"/>
    <property type="evidence" value="ECO:0007669"/>
    <property type="project" value="InterPro"/>
</dbReference>
<evidence type="ECO:0000256" key="6">
    <source>
        <dbReference type="ARBA" id="ARBA00022630"/>
    </source>
</evidence>
<keyword evidence="9" id="KW-0547">Nucleotide-binding</keyword>
<dbReference type="GO" id="GO:0005524">
    <property type="term" value="F:ATP binding"/>
    <property type="evidence" value="ECO:0007669"/>
    <property type="project" value="UniProtKB-KW"/>
</dbReference>
<protein>
    <recommendedName>
        <fullName evidence="5">Riboflavin kinase</fullName>
        <ecNumber evidence="4">2.7.1.26</ecNumber>
    </recommendedName>
    <alternativeName>
        <fullName evidence="12">Flavin mononucleotide kinase 1</fullName>
    </alternativeName>
</protein>
<evidence type="ECO:0000256" key="13">
    <source>
        <dbReference type="ARBA" id="ARBA00047880"/>
    </source>
</evidence>
<dbReference type="InterPro" id="IPR015865">
    <property type="entry name" value="Riboflavin_kinase_bac/euk"/>
</dbReference>
<evidence type="ECO:0000313" key="17">
    <source>
        <dbReference type="Proteomes" id="UP000800092"/>
    </source>
</evidence>
<dbReference type="GO" id="GO:0008531">
    <property type="term" value="F:riboflavin kinase activity"/>
    <property type="evidence" value="ECO:0007669"/>
    <property type="project" value="UniProtKB-EC"/>
</dbReference>
<proteinExistence type="inferred from homology"/>
<keyword evidence="7" id="KW-0288">FMN</keyword>
<dbReference type="Proteomes" id="UP000800092">
    <property type="component" value="Unassembled WGS sequence"/>
</dbReference>
<keyword evidence="10 16" id="KW-0418">Kinase</keyword>
<comment type="pathway">
    <text evidence="2">Cofactor biosynthesis; FMN biosynthesis; FMN from riboflavin (ATP route): step 1/1.</text>
</comment>
<evidence type="ECO:0000256" key="4">
    <source>
        <dbReference type="ARBA" id="ARBA00012105"/>
    </source>
</evidence>
<evidence type="ECO:0000313" key="16">
    <source>
        <dbReference type="EMBL" id="KAF2239666.1"/>
    </source>
</evidence>
<evidence type="ECO:0000256" key="8">
    <source>
        <dbReference type="ARBA" id="ARBA00022679"/>
    </source>
</evidence>
<dbReference type="EMBL" id="ML991772">
    <property type="protein sequence ID" value="KAF2239666.1"/>
    <property type="molecule type" value="Genomic_DNA"/>
</dbReference>
<keyword evidence="6" id="KW-0285">Flavoprotein</keyword>
<comment type="catalytic activity">
    <reaction evidence="13">
        <text>riboflavin + ATP = FMN + ADP + H(+)</text>
        <dbReference type="Rhea" id="RHEA:14357"/>
        <dbReference type="ChEBI" id="CHEBI:15378"/>
        <dbReference type="ChEBI" id="CHEBI:30616"/>
        <dbReference type="ChEBI" id="CHEBI:57986"/>
        <dbReference type="ChEBI" id="CHEBI:58210"/>
        <dbReference type="ChEBI" id="CHEBI:456216"/>
        <dbReference type="EC" id="2.7.1.26"/>
    </reaction>
</comment>
<evidence type="ECO:0000256" key="5">
    <source>
        <dbReference type="ARBA" id="ARBA00017394"/>
    </source>
</evidence>
<dbReference type="Gene3D" id="2.40.30.30">
    <property type="entry name" value="Riboflavin kinase-like"/>
    <property type="match status" value="1"/>
</dbReference>
<sequence>MSPLPPDRSSRPSIVGADSGPQPPFPLRLTGKVIKGFGRGSKELGIPTANIPAESLNVGGYDDIESGVYYGWAGLSIAAAPTSLGTGTEDSSMKGAHREGITTTKSKHASEHIVDVVENAVYGDTTDSGSKLYHHHDRDNLTQVHPMVMSIGWNLYYKNPFRTVEVHIIHDFEGHDFYDAHMNLVILGFIRPELDYVSKEKLIEDIRTDIDVAGRSLARPAYAIYKKDEYLRAFEEAEVR</sequence>
<keyword evidence="17" id="KW-1185">Reference proteome</keyword>
<comment type="function">
    <text evidence="1">Catalyzes the phosphorylation of riboflavin (vitamin B2) to form flavin mononucleotide (FMN) coenzyme.</text>
</comment>
<dbReference type="GO" id="GO:0005739">
    <property type="term" value="C:mitochondrion"/>
    <property type="evidence" value="ECO:0007669"/>
    <property type="project" value="TreeGrafter"/>
</dbReference>
<accession>A0A6A6HNK0</accession>
<dbReference type="EC" id="2.7.1.26" evidence="4"/>
<name>A0A6A6HNK0_VIRVR</name>
<evidence type="ECO:0000256" key="14">
    <source>
        <dbReference type="SAM" id="MobiDB-lite"/>
    </source>
</evidence>
<keyword evidence="11" id="KW-0067">ATP-binding</keyword>
<gene>
    <name evidence="16" type="ORF">EV356DRAFT_528245</name>
</gene>
<dbReference type="OrthoDB" id="276388at2759"/>
<dbReference type="GO" id="GO:0009398">
    <property type="term" value="P:FMN biosynthetic process"/>
    <property type="evidence" value="ECO:0007669"/>
    <property type="project" value="UniProtKB-UniPathway"/>
</dbReference>
<keyword evidence="8" id="KW-0808">Transferase</keyword>
<evidence type="ECO:0000256" key="10">
    <source>
        <dbReference type="ARBA" id="ARBA00022777"/>
    </source>
</evidence>
<evidence type="ECO:0000256" key="9">
    <source>
        <dbReference type="ARBA" id="ARBA00022741"/>
    </source>
</evidence>
<evidence type="ECO:0000256" key="11">
    <source>
        <dbReference type="ARBA" id="ARBA00022840"/>
    </source>
</evidence>
<dbReference type="AlphaFoldDB" id="A0A6A6HNK0"/>
<evidence type="ECO:0000256" key="2">
    <source>
        <dbReference type="ARBA" id="ARBA00005201"/>
    </source>
</evidence>
<dbReference type="InterPro" id="IPR023465">
    <property type="entry name" value="Riboflavin_kinase_dom_sf"/>
</dbReference>
<reference evidence="16" key="1">
    <citation type="journal article" date="2020" name="Stud. Mycol.">
        <title>101 Dothideomycetes genomes: a test case for predicting lifestyles and emergence of pathogens.</title>
        <authorList>
            <person name="Haridas S."/>
            <person name="Albert R."/>
            <person name="Binder M."/>
            <person name="Bloem J."/>
            <person name="Labutti K."/>
            <person name="Salamov A."/>
            <person name="Andreopoulos B."/>
            <person name="Baker S."/>
            <person name="Barry K."/>
            <person name="Bills G."/>
            <person name="Bluhm B."/>
            <person name="Cannon C."/>
            <person name="Castanera R."/>
            <person name="Culley D."/>
            <person name="Daum C."/>
            <person name="Ezra D."/>
            <person name="Gonzalez J."/>
            <person name="Henrissat B."/>
            <person name="Kuo A."/>
            <person name="Liang C."/>
            <person name="Lipzen A."/>
            <person name="Lutzoni F."/>
            <person name="Magnuson J."/>
            <person name="Mondo S."/>
            <person name="Nolan M."/>
            <person name="Ohm R."/>
            <person name="Pangilinan J."/>
            <person name="Park H.-J."/>
            <person name="Ramirez L."/>
            <person name="Alfaro M."/>
            <person name="Sun H."/>
            <person name="Tritt A."/>
            <person name="Yoshinaga Y."/>
            <person name="Zwiers L.-H."/>
            <person name="Turgeon B."/>
            <person name="Goodwin S."/>
            <person name="Spatafora J."/>
            <person name="Crous P."/>
            <person name="Grigoriev I."/>
        </authorList>
    </citation>
    <scope>NUCLEOTIDE SEQUENCE</scope>
    <source>
        <strain evidence="16">Tuck. ex Michener</strain>
    </source>
</reference>
<evidence type="ECO:0000259" key="15">
    <source>
        <dbReference type="SMART" id="SM00904"/>
    </source>
</evidence>
<dbReference type="Pfam" id="PF01687">
    <property type="entry name" value="Flavokinase"/>
    <property type="match status" value="1"/>
</dbReference>
<dbReference type="SMART" id="SM00904">
    <property type="entry name" value="Flavokinase"/>
    <property type="match status" value="1"/>
</dbReference>
<dbReference type="PANTHER" id="PTHR22749">
    <property type="entry name" value="RIBOFLAVIN KINASE/FMN ADENYLYLTRANSFERASE"/>
    <property type="match status" value="1"/>
</dbReference>